<dbReference type="Pfam" id="PF00089">
    <property type="entry name" value="Trypsin"/>
    <property type="match status" value="2"/>
</dbReference>
<protein>
    <submittedName>
        <fullName evidence="10 11">Trypsin</fullName>
    </submittedName>
</protein>
<comment type="subcellular location">
    <subcellularLocation>
        <location evidence="1">Membrane</location>
        <topology evidence="1">Single-pass type II membrane protein</topology>
    </subcellularLocation>
</comment>
<dbReference type="SMART" id="SM00020">
    <property type="entry name" value="Tryp_SPc"/>
    <property type="match status" value="2"/>
</dbReference>
<dbReference type="PROSITE" id="PS00134">
    <property type="entry name" value="TRYPSIN_HIS"/>
    <property type="match status" value="1"/>
</dbReference>
<evidence type="ECO:0000256" key="3">
    <source>
        <dbReference type="ARBA" id="ARBA00022801"/>
    </source>
</evidence>
<reference evidence="11" key="2">
    <citation type="submission" date="2020-05" db="UniProtKB">
        <authorList>
            <consortium name="EnsemblMetazoa"/>
        </authorList>
    </citation>
    <scope>IDENTIFICATION</scope>
    <source>
        <strain evidence="11">JHB</strain>
    </source>
</reference>
<evidence type="ECO:0000256" key="8">
    <source>
        <dbReference type="RuleBase" id="RU363034"/>
    </source>
</evidence>
<dbReference type="KEGG" id="cqu:CpipJ_CPIJ004090"/>
<dbReference type="Proteomes" id="UP000002320">
    <property type="component" value="Unassembled WGS sequence"/>
</dbReference>
<keyword evidence="6" id="KW-1015">Disulfide bond</keyword>
<comment type="similarity">
    <text evidence="7">Belongs to the peptidase S1 family. CLIP subfamily.</text>
</comment>
<keyword evidence="5" id="KW-0812">Transmembrane</keyword>
<dbReference type="VEuPathDB" id="VectorBase:CPIJ004090"/>
<dbReference type="InterPro" id="IPR001314">
    <property type="entry name" value="Peptidase_S1A"/>
</dbReference>
<gene>
    <name evidence="11" type="primary">6035564</name>
    <name evidence="10" type="ORF">CpipJ_CPIJ004090</name>
</gene>
<sequence length="580" mass="63677">MSYGGNTPHQPHDQPIRNHHPFSSKFKINIIIKHLTSSYPFRYIPNDSSWRCFLFQTAREIHTRPRQAPTERNPFLEWLASLIGTTTTTAAPPLTPATNCASCKCGRTNKATRIVGGTETAVNQYPWMTMLQYGGTFYCGGSLISDRHVLTAAHCVHGFNASKISVVLLDHDRSSTTEAETITGKVSRVIKHNGYNSNNYNSDIAVLVLQKPVSFNEKLRPVCLPDMKKSFTGYDGLVTGWGATSENGQVSVNLQEVMVPIMSNADCKKSGYGDKRITDNMLCAGFAEGKKDSCQGDSGGPLHIINKEKAAENIHQIAGIVSWECGRTNQIKRIVGGMETRVNQFPWMAILKYGDSFYCGGSLITDRHVMTAAHCVTGFNPRRISVTLLDHDRSTDSESETITARVERVIRHPAYNPGNYDNDVAILKLDKVLEMNARLRPVCQPTSGESFAGENGTVTGWGTTSQGGDVSNTLQEVIVPILSNEDCRKTAYGERRITDNMLCAGYPEGMKDSCQGDSGGPLHVTTDSEMESAESIYQIAGVVSWGEGCAKPNYPGVYSRVNRFEAFISNSTIDGCYCTQ</sequence>
<dbReference type="AlphaFoldDB" id="B0WAI6"/>
<dbReference type="GO" id="GO:0006508">
    <property type="term" value="P:proteolysis"/>
    <property type="evidence" value="ECO:0007669"/>
    <property type="project" value="UniProtKB-KW"/>
</dbReference>
<dbReference type="InParanoid" id="B0WAI6"/>
<dbReference type="SMR" id="B0WAI6"/>
<evidence type="ECO:0000313" key="12">
    <source>
        <dbReference type="Proteomes" id="UP000002320"/>
    </source>
</evidence>
<dbReference type="PROSITE" id="PS50240">
    <property type="entry name" value="TRYPSIN_DOM"/>
    <property type="match status" value="2"/>
</dbReference>
<evidence type="ECO:0000256" key="4">
    <source>
        <dbReference type="ARBA" id="ARBA00022825"/>
    </source>
</evidence>
<dbReference type="STRING" id="7176.B0WAI6"/>
<feature type="domain" description="Peptidase S1" evidence="9">
    <location>
        <begin position="114"/>
        <end position="329"/>
    </location>
</feature>
<keyword evidence="2 8" id="KW-0645">Protease</keyword>
<evidence type="ECO:0000256" key="6">
    <source>
        <dbReference type="ARBA" id="ARBA00023157"/>
    </source>
</evidence>
<evidence type="ECO:0000256" key="2">
    <source>
        <dbReference type="ARBA" id="ARBA00022670"/>
    </source>
</evidence>
<dbReference type="SUPFAM" id="SSF50494">
    <property type="entry name" value="Trypsin-like serine proteases"/>
    <property type="match status" value="2"/>
</dbReference>
<dbReference type="InterPro" id="IPR018114">
    <property type="entry name" value="TRYPSIN_HIS"/>
</dbReference>
<dbReference type="CDD" id="cd00190">
    <property type="entry name" value="Tryp_SPc"/>
    <property type="match status" value="2"/>
</dbReference>
<dbReference type="VEuPathDB" id="VectorBase:CQUJHB018124"/>
<dbReference type="OrthoDB" id="10012881at2759"/>
<dbReference type="HOGENOM" id="CLU_004497_3_1_1"/>
<dbReference type="PANTHER" id="PTHR24252:SF7">
    <property type="entry name" value="HYALIN"/>
    <property type="match status" value="1"/>
</dbReference>
<keyword evidence="12" id="KW-1185">Reference proteome</keyword>
<keyword evidence="5" id="KW-0735">Signal-anchor</keyword>
<keyword evidence="3 8" id="KW-0378">Hydrolase</keyword>
<evidence type="ECO:0000313" key="11">
    <source>
        <dbReference type="EnsemblMetazoa" id="CPIJ004090-PA"/>
    </source>
</evidence>
<dbReference type="EMBL" id="DS231872">
    <property type="protein sequence ID" value="EDS41409.1"/>
    <property type="molecule type" value="Genomic_DNA"/>
</dbReference>
<proteinExistence type="inferred from homology"/>
<evidence type="ECO:0000313" key="10">
    <source>
        <dbReference type="EMBL" id="EDS41409.1"/>
    </source>
</evidence>
<organism>
    <name type="scientific">Culex quinquefasciatus</name>
    <name type="common">Southern house mosquito</name>
    <name type="synonym">Culex pungens</name>
    <dbReference type="NCBI Taxonomy" id="7176"/>
    <lineage>
        <taxon>Eukaryota</taxon>
        <taxon>Metazoa</taxon>
        <taxon>Ecdysozoa</taxon>
        <taxon>Arthropoda</taxon>
        <taxon>Hexapoda</taxon>
        <taxon>Insecta</taxon>
        <taxon>Pterygota</taxon>
        <taxon>Neoptera</taxon>
        <taxon>Endopterygota</taxon>
        <taxon>Diptera</taxon>
        <taxon>Nematocera</taxon>
        <taxon>Culicoidea</taxon>
        <taxon>Culicidae</taxon>
        <taxon>Culicinae</taxon>
        <taxon>Culicini</taxon>
        <taxon>Culex</taxon>
        <taxon>Culex</taxon>
    </lineage>
</organism>
<dbReference type="PROSITE" id="PS00135">
    <property type="entry name" value="TRYPSIN_SER"/>
    <property type="match status" value="1"/>
</dbReference>
<dbReference type="PRINTS" id="PR00722">
    <property type="entry name" value="CHYMOTRYPSIN"/>
</dbReference>
<feature type="domain" description="Peptidase S1" evidence="9">
    <location>
        <begin position="334"/>
        <end position="573"/>
    </location>
</feature>
<dbReference type="Gene3D" id="2.40.10.10">
    <property type="entry name" value="Trypsin-like serine proteases"/>
    <property type="match status" value="2"/>
</dbReference>
<dbReference type="VEuPathDB" id="VectorBase:CQUJHB005000"/>
<evidence type="ECO:0000259" key="9">
    <source>
        <dbReference type="PROSITE" id="PS50240"/>
    </source>
</evidence>
<dbReference type="InterPro" id="IPR033116">
    <property type="entry name" value="TRYPSIN_SER"/>
</dbReference>
<dbReference type="GO" id="GO:0016020">
    <property type="term" value="C:membrane"/>
    <property type="evidence" value="ECO:0007669"/>
    <property type="project" value="UniProtKB-SubCell"/>
</dbReference>
<dbReference type="InterPro" id="IPR043504">
    <property type="entry name" value="Peptidase_S1_PA_chymotrypsin"/>
</dbReference>
<evidence type="ECO:0000256" key="5">
    <source>
        <dbReference type="ARBA" id="ARBA00022968"/>
    </source>
</evidence>
<dbReference type="GO" id="GO:0004252">
    <property type="term" value="F:serine-type endopeptidase activity"/>
    <property type="evidence" value="ECO:0007669"/>
    <property type="project" value="InterPro"/>
</dbReference>
<reference evidence="10" key="1">
    <citation type="submission" date="2007-03" db="EMBL/GenBank/DDBJ databases">
        <title>Annotation of Culex pipiens quinquefasciatus.</title>
        <authorList>
            <consortium name="The Broad Institute Genome Sequencing Platform"/>
            <person name="Atkinson P.W."/>
            <person name="Hemingway J."/>
            <person name="Christensen B.M."/>
            <person name="Higgs S."/>
            <person name="Kodira C."/>
            <person name="Hannick L."/>
            <person name="Megy K."/>
            <person name="O'Leary S."/>
            <person name="Pearson M."/>
            <person name="Haas B.J."/>
            <person name="Mauceli E."/>
            <person name="Wortman J.R."/>
            <person name="Lee N.H."/>
            <person name="Guigo R."/>
            <person name="Stanke M."/>
            <person name="Alvarado L."/>
            <person name="Amedeo P."/>
            <person name="Antoine C.H."/>
            <person name="Arensburger P."/>
            <person name="Bidwell S.L."/>
            <person name="Crawford M."/>
            <person name="Camaro F."/>
            <person name="Devon K."/>
            <person name="Engels R."/>
            <person name="Hammond M."/>
            <person name="Howarth C."/>
            <person name="Koehrsen M."/>
            <person name="Lawson D."/>
            <person name="Montgomery P."/>
            <person name="Nene V."/>
            <person name="Nusbaum C."/>
            <person name="Puiu D."/>
            <person name="Romero-Severson J."/>
            <person name="Severson D.W."/>
            <person name="Shumway M."/>
            <person name="Sisk P."/>
            <person name="Stolte C."/>
            <person name="Zeng Q."/>
            <person name="Eisenstadt E."/>
            <person name="Fraser-Liggett C."/>
            <person name="Strausberg R."/>
            <person name="Galagan J."/>
            <person name="Birren B."/>
            <person name="Collins F.H."/>
        </authorList>
    </citation>
    <scope>NUCLEOTIDE SEQUENCE [LARGE SCALE GENOMIC DNA]</scope>
    <source>
        <strain evidence="10">JHB</strain>
    </source>
</reference>
<dbReference type="FunFam" id="2.40.10.10:FF:000006">
    <property type="entry name" value="Serine proteinase stubble"/>
    <property type="match status" value="2"/>
</dbReference>
<dbReference type="InterPro" id="IPR001254">
    <property type="entry name" value="Trypsin_dom"/>
</dbReference>
<dbReference type="OMA" id="WHIHKRI"/>
<evidence type="ECO:0000256" key="7">
    <source>
        <dbReference type="ARBA" id="ARBA00024195"/>
    </source>
</evidence>
<accession>B0WAI6</accession>
<name>B0WAI6_CULQU</name>
<evidence type="ECO:0000256" key="1">
    <source>
        <dbReference type="ARBA" id="ARBA00004606"/>
    </source>
</evidence>
<dbReference type="MEROPS" id="S01.B42"/>
<dbReference type="InterPro" id="IPR009003">
    <property type="entry name" value="Peptidase_S1_PA"/>
</dbReference>
<dbReference type="eggNOG" id="KOG3627">
    <property type="taxonomic scope" value="Eukaryota"/>
</dbReference>
<keyword evidence="4 8" id="KW-0720">Serine protease</keyword>
<dbReference type="PANTHER" id="PTHR24252">
    <property type="entry name" value="ACROSIN-RELATED"/>
    <property type="match status" value="1"/>
</dbReference>
<dbReference type="EnsemblMetazoa" id="CPIJ004090-RA">
    <property type="protein sequence ID" value="CPIJ004090-PA"/>
    <property type="gene ID" value="CPIJ004090"/>
</dbReference>